<dbReference type="Proteomes" id="UP000829992">
    <property type="component" value="Chromosome"/>
</dbReference>
<gene>
    <name evidence="1" type="ORF">M4V62_05955</name>
</gene>
<accession>A0ABY4PLT3</accession>
<protein>
    <submittedName>
        <fullName evidence="1">Uncharacterized protein</fullName>
    </submittedName>
</protein>
<keyword evidence="2" id="KW-1185">Reference proteome</keyword>
<evidence type="ECO:0000313" key="1">
    <source>
        <dbReference type="EMBL" id="UQT54676.1"/>
    </source>
</evidence>
<organism evidence="1 2">
    <name type="scientific">Streptomyces durmitorensis</name>
    <dbReference type="NCBI Taxonomy" id="319947"/>
    <lineage>
        <taxon>Bacteria</taxon>
        <taxon>Bacillati</taxon>
        <taxon>Actinomycetota</taxon>
        <taxon>Actinomycetes</taxon>
        <taxon>Kitasatosporales</taxon>
        <taxon>Streptomycetaceae</taxon>
        <taxon>Streptomyces</taxon>
    </lineage>
</organism>
<name>A0ABY4PLT3_9ACTN</name>
<proteinExistence type="predicted"/>
<sequence length="91" mass="9987">MWLSKKREKSPAGRSAQVSRYWRAGVLMDVFVGDVDLSGLLALRTSLAEEGAARGLKIPYVVNGWQRRDLAMAAALTCYKKLARLATCANS</sequence>
<reference evidence="1 2" key="1">
    <citation type="submission" date="2022-05" db="EMBL/GenBank/DDBJ databases">
        <authorList>
            <person name="Zhou X."/>
            <person name="Li K."/>
            <person name="Man Y."/>
        </authorList>
    </citation>
    <scope>NUCLEOTIDE SEQUENCE [LARGE SCALE GENOMIC DNA]</scope>
    <source>
        <strain evidence="1 2">MS405</strain>
    </source>
</reference>
<dbReference type="RefSeq" id="WP_249586167.1">
    <property type="nucleotide sequence ID" value="NZ_BAAAQL010000002.1"/>
</dbReference>
<evidence type="ECO:0000313" key="2">
    <source>
        <dbReference type="Proteomes" id="UP000829992"/>
    </source>
</evidence>
<dbReference type="EMBL" id="CP097289">
    <property type="protein sequence ID" value="UQT54676.1"/>
    <property type="molecule type" value="Genomic_DNA"/>
</dbReference>